<evidence type="ECO:0000313" key="10">
    <source>
        <dbReference type="EMBL" id="XBC51238.1"/>
    </source>
</evidence>
<comment type="similarity">
    <text evidence="2">Belongs to the binding-protein-dependent transport system permease family. FecCD subfamily.</text>
</comment>
<evidence type="ECO:0000256" key="7">
    <source>
        <dbReference type="ARBA" id="ARBA00023136"/>
    </source>
</evidence>
<evidence type="ECO:0000256" key="4">
    <source>
        <dbReference type="ARBA" id="ARBA00022475"/>
    </source>
</evidence>
<dbReference type="GO" id="GO:0005886">
    <property type="term" value="C:plasma membrane"/>
    <property type="evidence" value="ECO:0007669"/>
    <property type="project" value="UniProtKB-SubCell"/>
</dbReference>
<accession>A0AB74TKN6</accession>
<gene>
    <name evidence="10" type="ORF">VUQ07_08460</name>
    <name evidence="9" type="ORF">VUQ09_06550</name>
</gene>
<dbReference type="EMBL" id="CP142434">
    <property type="protein sequence ID" value="XBC47247.1"/>
    <property type="molecule type" value="Genomic_DNA"/>
</dbReference>
<dbReference type="PANTHER" id="PTHR30472:SF27">
    <property type="entry name" value="PETROBACTIN IMPORT SYSTEM PERMEASE PROTEIN YCLN"/>
    <property type="match status" value="1"/>
</dbReference>
<dbReference type="AlphaFoldDB" id="A0AB74TKN6"/>
<dbReference type="SUPFAM" id="SSF81345">
    <property type="entry name" value="ABC transporter involved in vitamin B12 uptake, BtuC"/>
    <property type="match status" value="1"/>
</dbReference>
<keyword evidence="3" id="KW-0813">Transport</keyword>
<evidence type="ECO:0000256" key="6">
    <source>
        <dbReference type="ARBA" id="ARBA00022989"/>
    </source>
</evidence>
<dbReference type="EMBL" id="CP142436">
    <property type="protein sequence ID" value="XBC51238.1"/>
    <property type="molecule type" value="Genomic_DNA"/>
</dbReference>
<name>A0AB74TKN6_9LACT</name>
<feature type="transmembrane region" description="Helical" evidence="8">
    <location>
        <begin position="12"/>
        <end position="34"/>
    </location>
</feature>
<organism evidence="9">
    <name type="scientific">Dolosigranulum savutiense</name>
    <dbReference type="NCBI Taxonomy" id="3110288"/>
    <lineage>
        <taxon>Bacteria</taxon>
        <taxon>Bacillati</taxon>
        <taxon>Bacillota</taxon>
        <taxon>Bacilli</taxon>
        <taxon>Lactobacillales</taxon>
        <taxon>Carnobacteriaceae</taxon>
        <taxon>Dolosigranulum</taxon>
    </lineage>
</organism>
<evidence type="ECO:0000256" key="8">
    <source>
        <dbReference type="SAM" id="Phobius"/>
    </source>
</evidence>
<dbReference type="InterPro" id="IPR000522">
    <property type="entry name" value="ABC_transptr_permease_BtuC"/>
</dbReference>
<feature type="transmembrane region" description="Helical" evidence="8">
    <location>
        <begin position="299"/>
        <end position="318"/>
    </location>
</feature>
<feature type="transmembrane region" description="Helical" evidence="8">
    <location>
        <begin position="188"/>
        <end position="209"/>
    </location>
</feature>
<evidence type="ECO:0000256" key="3">
    <source>
        <dbReference type="ARBA" id="ARBA00022448"/>
    </source>
</evidence>
<dbReference type="PANTHER" id="PTHR30472">
    <property type="entry name" value="FERRIC ENTEROBACTIN TRANSPORT SYSTEM PERMEASE PROTEIN"/>
    <property type="match status" value="1"/>
</dbReference>
<feature type="transmembrane region" description="Helical" evidence="8">
    <location>
        <begin position="54"/>
        <end position="74"/>
    </location>
</feature>
<feature type="transmembrane region" description="Helical" evidence="8">
    <location>
        <begin position="229"/>
        <end position="259"/>
    </location>
</feature>
<dbReference type="GO" id="GO:0033214">
    <property type="term" value="P:siderophore-iron import into cell"/>
    <property type="evidence" value="ECO:0007669"/>
    <property type="project" value="TreeGrafter"/>
</dbReference>
<dbReference type="InterPro" id="IPR037294">
    <property type="entry name" value="ABC_BtuC-like"/>
</dbReference>
<dbReference type="Pfam" id="PF01032">
    <property type="entry name" value="FecCD"/>
    <property type="match status" value="1"/>
</dbReference>
<protein>
    <submittedName>
        <fullName evidence="9">Iron chelate uptake ABC transporter family permease subunit</fullName>
    </submittedName>
</protein>
<proteinExistence type="inferred from homology"/>
<evidence type="ECO:0000256" key="2">
    <source>
        <dbReference type="ARBA" id="ARBA00007935"/>
    </source>
</evidence>
<evidence type="ECO:0000313" key="9">
    <source>
        <dbReference type="EMBL" id="XBC47247.1"/>
    </source>
</evidence>
<dbReference type="RefSeq" id="WP_347297423.1">
    <property type="nucleotide sequence ID" value="NZ_CP142434.1"/>
</dbReference>
<dbReference type="Gene3D" id="1.10.3470.10">
    <property type="entry name" value="ABC transporter involved in vitamin B12 uptake, BtuC"/>
    <property type="match status" value="1"/>
</dbReference>
<comment type="subcellular location">
    <subcellularLocation>
        <location evidence="1">Cell membrane</location>
        <topology evidence="1">Multi-pass membrane protein</topology>
    </subcellularLocation>
</comment>
<keyword evidence="6 8" id="KW-1133">Transmembrane helix</keyword>
<feature type="transmembrane region" description="Helical" evidence="8">
    <location>
        <begin position="271"/>
        <end position="293"/>
    </location>
</feature>
<keyword evidence="5 8" id="KW-0812">Transmembrane</keyword>
<evidence type="ECO:0000256" key="5">
    <source>
        <dbReference type="ARBA" id="ARBA00022692"/>
    </source>
</evidence>
<keyword evidence="4" id="KW-1003">Cell membrane</keyword>
<dbReference type="GO" id="GO:0022857">
    <property type="term" value="F:transmembrane transporter activity"/>
    <property type="evidence" value="ECO:0007669"/>
    <property type="project" value="InterPro"/>
</dbReference>
<evidence type="ECO:0000256" key="1">
    <source>
        <dbReference type="ARBA" id="ARBA00004651"/>
    </source>
</evidence>
<sequence>MIFQRDRFIRQVISLTIVGLLAMLSLFIGVQDLSLVDLFSLTDAQRIVLLSTRLPRTISLVLAGATLSVSGLLMQQLTQNKFVSPTTAGTMSSARLGIVLAMILFGSKTFFHQILFAFLFATGGTLIFTLFLRQIKQNNSIMVPLVGMMFGNIVGSIGTYFALRYEVVQNVTSWLQGNFSMISSNNYVLIYLSIPILMLMYGFAHYFTVMNLGKEIVTELGVSYHSVEFMGVIIVGLGTTAVLLTAGTIPFLGIIVPNLIAMKMGDNFQRILFPTALVGAGVTLFSDIVARVVIYPYELPISVVIGTFGSGLFLYLLLRGERDG</sequence>
<dbReference type="CDD" id="cd06550">
    <property type="entry name" value="TM_ABC_iron-siderophores_like"/>
    <property type="match status" value="1"/>
</dbReference>
<feature type="transmembrane region" description="Helical" evidence="8">
    <location>
        <begin position="111"/>
        <end position="132"/>
    </location>
</feature>
<keyword evidence="7 8" id="KW-0472">Membrane</keyword>
<reference evidence="9" key="1">
    <citation type="submission" date="2023-12" db="EMBL/GenBank/DDBJ databases">
        <title>Dolosigranulum savutii sp. nov. isolated from human upper respiratory samples collected in Botswana.</title>
        <authorList>
            <person name="Kelly M.S."/>
        </authorList>
    </citation>
    <scope>NUCLEOTIDE SEQUENCE</scope>
    <source>
        <strain evidence="10">MSK211</strain>
        <strain evidence="9">MSK312</strain>
    </source>
</reference>